<sequence>MGDAVHPEALEAINIPSAPAQHLSPHLTLQPPLSRRGSGPGLILVVDHYAQLEVSEKSLDPPPLQKWAEEGFAVVQIKVPGKPEDGGEFSLARGLQALRDCKQCIWGDGVGLISYVTRIPFYVEEAACHSPHIKALISYGGRKFTSISSSTSTNSTLPPQLVHISGAETPRRESVSIVQDVDISSSTTTPEGPVKTFRYVNAKQESKWVLPADEDYHSTSAGIAHTRSLMFLKPLLNGPYFDLEAIWEEHCRYEFGERDVARTMATMVSQPYVNHIPTLTGGIGQERLTAFYTNHFVHANPDDTELEMVSRTIGIDRVVDEFVFKLTHDRRVDWLLPGIPPTGKYLEIPFTGIIGMRGDRLCHEHIHWDQGTAMRQAGLLPEWAKFPYPIEGKEVPTGKRFEVKLPTTGVETARKLVDEGAIESNNLMEAEWREVDDV</sequence>
<dbReference type="PANTHER" id="PTHR38436">
    <property type="entry name" value="POLYKETIDE CYCLASE SNOAL-LIKE DOMAIN"/>
    <property type="match status" value="1"/>
</dbReference>
<evidence type="ECO:0000313" key="1">
    <source>
        <dbReference type="EMBL" id="KAF2442265.1"/>
    </source>
</evidence>
<keyword evidence="2" id="KW-1185">Reference proteome</keyword>
<dbReference type="GO" id="GO:0030638">
    <property type="term" value="P:polyketide metabolic process"/>
    <property type="evidence" value="ECO:0007669"/>
    <property type="project" value="InterPro"/>
</dbReference>
<name>A0A9P4U9K7_9PLEO</name>
<dbReference type="EMBL" id="MU001504">
    <property type="protein sequence ID" value="KAF2442265.1"/>
    <property type="molecule type" value="Genomic_DNA"/>
</dbReference>
<reference evidence="1" key="1">
    <citation type="journal article" date="2020" name="Stud. Mycol.">
        <title>101 Dothideomycetes genomes: a test case for predicting lifestyles and emergence of pathogens.</title>
        <authorList>
            <person name="Haridas S."/>
            <person name="Albert R."/>
            <person name="Binder M."/>
            <person name="Bloem J."/>
            <person name="Labutti K."/>
            <person name="Salamov A."/>
            <person name="Andreopoulos B."/>
            <person name="Baker S."/>
            <person name="Barry K."/>
            <person name="Bills G."/>
            <person name="Bluhm B."/>
            <person name="Cannon C."/>
            <person name="Castanera R."/>
            <person name="Culley D."/>
            <person name="Daum C."/>
            <person name="Ezra D."/>
            <person name="Gonzalez J."/>
            <person name="Henrissat B."/>
            <person name="Kuo A."/>
            <person name="Liang C."/>
            <person name="Lipzen A."/>
            <person name="Lutzoni F."/>
            <person name="Magnuson J."/>
            <person name="Mondo S."/>
            <person name="Nolan M."/>
            <person name="Ohm R."/>
            <person name="Pangilinan J."/>
            <person name="Park H.-J."/>
            <person name="Ramirez L."/>
            <person name="Alfaro M."/>
            <person name="Sun H."/>
            <person name="Tritt A."/>
            <person name="Yoshinaga Y."/>
            <person name="Zwiers L.-H."/>
            <person name="Turgeon B."/>
            <person name="Goodwin S."/>
            <person name="Spatafora J."/>
            <person name="Crous P."/>
            <person name="Grigoriev I."/>
        </authorList>
    </citation>
    <scope>NUCLEOTIDE SEQUENCE</scope>
    <source>
        <strain evidence="1">CBS 690.94</strain>
    </source>
</reference>
<dbReference type="InterPro" id="IPR009959">
    <property type="entry name" value="Cyclase_SnoaL-like"/>
</dbReference>
<dbReference type="AlphaFoldDB" id="A0A9P4U9K7"/>
<protein>
    <submittedName>
        <fullName evidence="1">NTF2-like protein</fullName>
    </submittedName>
</protein>
<organism evidence="1 2">
    <name type="scientific">Karstenula rhodostoma CBS 690.94</name>
    <dbReference type="NCBI Taxonomy" id="1392251"/>
    <lineage>
        <taxon>Eukaryota</taxon>
        <taxon>Fungi</taxon>
        <taxon>Dikarya</taxon>
        <taxon>Ascomycota</taxon>
        <taxon>Pezizomycotina</taxon>
        <taxon>Dothideomycetes</taxon>
        <taxon>Pleosporomycetidae</taxon>
        <taxon>Pleosporales</taxon>
        <taxon>Massarineae</taxon>
        <taxon>Didymosphaeriaceae</taxon>
        <taxon>Karstenula</taxon>
    </lineage>
</organism>
<evidence type="ECO:0000313" key="2">
    <source>
        <dbReference type="Proteomes" id="UP000799764"/>
    </source>
</evidence>
<gene>
    <name evidence="1" type="ORF">P171DRAFT_391971</name>
</gene>
<dbReference type="OrthoDB" id="5440at2759"/>
<comment type="caution">
    <text evidence="1">The sequence shown here is derived from an EMBL/GenBank/DDBJ whole genome shotgun (WGS) entry which is preliminary data.</text>
</comment>
<dbReference type="Gene3D" id="3.10.450.50">
    <property type="match status" value="1"/>
</dbReference>
<accession>A0A9P4U9K7</accession>
<dbReference type="Proteomes" id="UP000799764">
    <property type="component" value="Unassembled WGS sequence"/>
</dbReference>
<proteinExistence type="predicted"/>
<dbReference type="SUPFAM" id="SSF54427">
    <property type="entry name" value="NTF2-like"/>
    <property type="match status" value="1"/>
</dbReference>
<dbReference type="InterPro" id="IPR032710">
    <property type="entry name" value="NTF2-like_dom_sf"/>
</dbReference>
<dbReference type="PANTHER" id="PTHR38436:SF3">
    <property type="entry name" value="CARBOXYMETHYLENEBUTENOLIDASE-RELATED"/>
    <property type="match status" value="1"/>
</dbReference>